<dbReference type="SMART" id="SM00903">
    <property type="entry name" value="Flavin_Reduct"/>
    <property type="match status" value="1"/>
</dbReference>
<dbReference type="InterPro" id="IPR012349">
    <property type="entry name" value="Split_barrel_FMN-bd"/>
</dbReference>
<dbReference type="GO" id="GO:0010181">
    <property type="term" value="F:FMN binding"/>
    <property type="evidence" value="ECO:0007669"/>
    <property type="project" value="InterPro"/>
</dbReference>
<accession>A0A9D1J8E8</accession>
<keyword evidence="2" id="KW-0285">Flavoprotein</keyword>
<reference evidence="5" key="2">
    <citation type="journal article" date="2021" name="PeerJ">
        <title>Extensive microbial diversity within the chicken gut microbiome revealed by metagenomics and culture.</title>
        <authorList>
            <person name="Gilroy R."/>
            <person name="Ravi A."/>
            <person name="Getino M."/>
            <person name="Pursley I."/>
            <person name="Horton D.L."/>
            <person name="Alikhan N.F."/>
            <person name="Baker D."/>
            <person name="Gharbi K."/>
            <person name="Hall N."/>
            <person name="Watson M."/>
            <person name="Adriaenssens E.M."/>
            <person name="Foster-Nyarko E."/>
            <person name="Jarju S."/>
            <person name="Secka A."/>
            <person name="Antonio M."/>
            <person name="Oren A."/>
            <person name="Chaudhuri R.R."/>
            <person name="La Ragione R."/>
            <person name="Hildebrand F."/>
            <person name="Pallen M.J."/>
        </authorList>
    </citation>
    <scope>NUCLEOTIDE SEQUENCE</scope>
    <source>
        <strain evidence="5">CHK121-14286</strain>
    </source>
</reference>
<feature type="domain" description="Flavin reductase like" evidence="4">
    <location>
        <begin position="12"/>
        <end position="156"/>
    </location>
</feature>
<dbReference type="EMBL" id="DVHL01000045">
    <property type="protein sequence ID" value="HIR66353.1"/>
    <property type="molecule type" value="Genomic_DNA"/>
</dbReference>
<dbReference type="InterPro" id="IPR052174">
    <property type="entry name" value="Flavoredoxin"/>
</dbReference>
<dbReference type="AlphaFoldDB" id="A0A9D1J8E8"/>
<dbReference type="Gene3D" id="2.30.110.10">
    <property type="entry name" value="Electron Transport, Fmn-binding Protein, Chain A"/>
    <property type="match status" value="1"/>
</dbReference>
<dbReference type="PANTHER" id="PTHR43567">
    <property type="entry name" value="FLAVOREDOXIN-RELATED-RELATED"/>
    <property type="match status" value="1"/>
</dbReference>
<comment type="cofactor">
    <cofactor evidence="1">
        <name>FMN</name>
        <dbReference type="ChEBI" id="CHEBI:58210"/>
    </cofactor>
</comment>
<dbReference type="SUPFAM" id="SSF50475">
    <property type="entry name" value="FMN-binding split barrel"/>
    <property type="match status" value="1"/>
</dbReference>
<comment type="caution">
    <text evidence="5">The sequence shown here is derived from an EMBL/GenBank/DDBJ whole genome shotgun (WGS) entry which is preliminary data.</text>
</comment>
<dbReference type="PANTHER" id="PTHR43567:SF1">
    <property type="entry name" value="FLAVOREDOXIN"/>
    <property type="match status" value="1"/>
</dbReference>
<evidence type="ECO:0000256" key="1">
    <source>
        <dbReference type="ARBA" id="ARBA00001917"/>
    </source>
</evidence>
<dbReference type="Proteomes" id="UP000824200">
    <property type="component" value="Unassembled WGS sequence"/>
</dbReference>
<sequence length="216" mass="24248">MSKILLKGSTILAPLPVVMVTVGDMEKSNIITVAWTGAVCSYPPRVYVSIRHDRYSYDIINKNRQFVVNFTSSDLLPCCDYCGIRSGRDEDKFLQMKLTKLQASAVQPPLIEQSPINMECVVFDVLNLGSHDMFLADVVAVHVDENLVDENGKIDYSLAKLVNYQHGEYYATGKHLGRFGFSAQRKFIAKHGKGVDVDMKKVTLTKRKPSIKTKKD</sequence>
<evidence type="ECO:0000259" key="4">
    <source>
        <dbReference type="SMART" id="SM00903"/>
    </source>
</evidence>
<evidence type="ECO:0000256" key="2">
    <source>
        <dbReference type="ARBA" id="ARBA00022630"/>
    </source>
</evidence>
<dbReference type="GO" id="GO:0016646">
    <property type="term" value="F:oxidoreductase activity, acting on the CH-NH group of donors, NAD or NADP as acceptor"/>
    <property type="evidence" value="ECO:0007669"/>
    <property type="project" value="UniProtKB-ARBA"/>
</dbReference>
<organism evidence="5 6">
    <name type="scientific">Candidatus Fimimonas gallinarum</name>
    <dbReference type="NCBI Taxonomy" id="2840821"/>
    <lineage>
        <taxon>Bacteria</taxon>
        <taxon>Pseudomonadati</taxon>
        <taxon>Myxococcota</taxon>
        <taxon>Myxococcia</taxon>
        <taxon>Myxococcales</taxon>
        <taxon>Cystobacterineae</taxon>
        <taxon>Myxococcaceae</taxon>
        <taxon>Myxococcaceae incertae sedis</taxon>
        <taxon>Candidatus Fimimonas</taxon>
    </lineage>
</organism>
<dbReference type="InterPro" id="IPR002563">
    <property type="entry name" value="Flavin_Rdtase-like_dom"/>
</dbReference>
<protein>
    <submittedName>
        <fullName evidence="5">Flavin reductase family protein</fullName>
    </submittedName>
</protein>
<evidence type="ECO:0000313" key="5">
    <source>
        <dbReference type="EMBL" id="HIR66353.1"/>
    </source>
</evidence>
<proteinExistence type="inferred from homology"/>
<name>A0A9D1J8E8_9BACT</name>
<reference evidence="5" key="1">
    <citation type="submission" date="2020-10" db="EMBL/GenBank/DDBJ databases">
        <authorList>
            <person name="Gilroy R."/>
        </authorList>
    </citation>
    <scope>NUCLEOTIDE SEQUENCE</scope>
    <source>
        <strain evidence="5">CHK121-14286</strain>
    </source>
</reference>
<gene>
    <name evidence="5" type="ORF">IAC95_05690</name>
</gene>
<comment type="similarity">
    <text evidence="3">Belongs to the flavoredoxin family.</text>
</comment>
<evidence type="ECO:0000256" key="3">
    <source>
        <dbReference type="ARBA" id="ARBA00038054"/>
    </source>
</evidence>
<evidence type="ECO:0000313" key="6">
    <source>
        <dbReference type="Proteomes" id="UP000824200"/>
    </source>
</evidence>
<dbReference type="Pfam" id="PF01613">
    <property type="entry name" value="Flavin_Reduct"/>
    <property type="match status" value="1"/>
</dbReference>